<dbReference type="OrthoDB" id="114980at2759"/>
<keyword evidence="2" id="KW-1185">Reference proteome</keyword>
<protein>
    <submittedName>
        <fullName evidence="1">Uncharacterized protein</fullName>
    </submittedName>
</protein>
<comment type="caution">
    <text evidence="1">The sequence shown here is derived from an EMBL/GenBank/DDBJ whole genome shotgun (WGS) entry which is preliminary data.</text>
</comment>
<dbReference type="EMBL" id="ANIZ01003764">
    <property type="protein sequence ID" value="ETI31522.1"/>
    <property type="molecule type" value="Genomic_DNA"/>
</dbReference>
<reference evidence="1 2" key="1">
    <citation type="submission" date="2013-11" db="EMBL/GenBank/DDBJ databases">
        <title>The Genome Sequence of Phytophthora parasitica P1569.</title>
        <authorList>
            <consortium name="The Broad Institute Genomics Platform"/>
            <person name="Russ C."/>
            <person name="Tyler B."/>
            <person name="Panabieres F."/>
            <person name="Shan W."/>
            <person name="Tripathy S."/>
            <person name="Grunwald N."/>
            <person name="Machado M."/>
            <person name="Johnson C.S."/>
            <person name="Arredondo F."/>
            <person name="Hong C."/>
            <person name="Coffey M."/>
            <person name="Young S.K."/>
            <person name="Zeng Q."/>
            <person name="Gargeya S."/>
            <person name="Fitzgerald M."/>
            <person name="Abouelleil A."/>
            <person name="Alvarado L."/>
            <person name="Chapman S.B."/>
            <person name="Gainer-Dewar J."/>
            <person name="Goldberg J."/>
            <person name="Griggs A."/>
            <person name="Gujja S."/>
            <person name="Hansen M."/>
            <person name="Howarth C."/>
            <person name="Imamovic A."/>
            <person name="Ireland A."/>
            <person name="Larimer J."/>
            <person name="McCowan C."/>
            <person name="Murphy C."/>
            <person name="Pearson M."/>
            <person name="Poon T.W."/>
            <person name="Priest M."/>
            <person name="Roberts A."/>
            <person name="Saif S."/>
            <person name="Shea T."/>
            <person name="Sykes S."/>
            <person name="Wortman J."/>
            <person name="Nusbaum C."/>
            <person name="Birren B."/>
        </authorList>
    </citation>
    <scope>NUCLEOTIDE SEQUENCE [LARGE SCALE GENOMIC DNA]</scope>
    <source>
        <strain evidence="1 2">P1569</strain>
    </source>
</reference>
<organism evidence="1 2">
    <name type="scientific">Phytophthora nicotianae P1569</name>
    <dbReference type="NCBI Taxonomy" id="1317065"/>
    <lineage>
        <taxon>Eukaryota</taxon>
        <taxon>Sar</taxon>
        <taxon>Stramenopiles</taxon>
        <taxon>Oomycota</taxon>
        <taxon>Peronosporomycetes</taxon>
        <taxon>Peronosporales</taxon>
        <taxon>Peronosporaceae</taxon>
        <taxon>Phytophthora</taxon>
    </lineage>
</organism>
<proteinExistence type="predicted"/>
<dbReference type="Proteomes" id="UP000018721">
    <property type="component" value="Unassembled WGS sequence"/>
</dbReference>
<sequence length="156" mass="17890">MSTRKQVLVVSETVSAKRRNQDLRKQMWHQGLPDTQIPLRERYKGKRKVYKLRQTVRPFHFLAQVVQPKGKWGITLKREVSPLIPGIELVDSEAGNSGIDDYSRQNSDKTVTMDDVRRTISDDDAVEEAAVNFYLKDPKDVSTVVRIARGESGEHR</sequence>
<name>V9DZS7_PHYNI</name>
<dbReference type="AlphaFoldDB" id="V9DZS7"/>
<accession>V9DZS7</accession>
<evidence type="ECO:0000313" key="1">
    <source>
        <dbReference type="EMBL" id="ETI31522.1"/>
    </source>
</evidence>
<dbReference type="HOGENOM" id="CLU_1690210_0_0_1"/>
<gene>
    <name evidence="1" type="ORF">F443_21525</name>
</gene>
<evidence type="ECO:0000313" key="2">
    <source>
        <dbReference type="Proteomes" id="UP000018721"/>
    </source>
</evidence>